<proteinExistence type="predicted"/>
<evidence type="ECO:0000259" key="8">
    <source>
        <dbReference type="PROSITE" id="PS50808"/>
    </source>
</evidence>
<dbReference type="EMBL" id="JBEDUW010000002">
    <property type="protein sequence ID" value="KAK9943186.1"/>
    <property type="molecule type" value="Genomic_DNA"/>
</dbReference>
<name>A0AAW1Y1S9_RUBAR</name>
<dbReference type="InterPro" id="IPR036236">
    <property type="entry name" value="Znf_C2H2_sf"/>
</dbReference>
<evidence type="ECO:0000256" key="3">
    <source>
        <dbReference type="ARBA" id="ARBA00022833"/>
    </source>
</evidence>
<keyword evidence="3" id="KW-0862">Zinc</keyword>
<dbReference type="PROSITE" id="PS50808">
    <property type="entry name" value="ZF_BED"/>
    <property type="match status" value="1"/>
</dbReference>
<keyword evidence="5" id="KW-0804">Transcription</keyword>
<evidence type="ECO:0000256" key="1">
    <source>
        <dbReference type="ARBA" id="ARBA00022723"/>
    </source>
</evidence>
<feature type="domain" description="BED-type" evidence="8">
    <location>
        <begin position="64"/>
        <end position="125"/>
    </location>
</feature>
<organism evidence="9 10">
    <name type="scientific">Rubus argutus</name>
    <name type="common">Southern blackberry</name>
    <dbReference type="NCBI Taxonomy" id="59490"/>
    <lineage>
        <taxon>Eukaryota</taxon>
        <taxon>Viridiplantae</taxon>
        <taxon>Streptophyta</taxon>
        <taxon>Embryophyta</taxon>
        <taxon>Tracheophyta</taxon>
        <taxon>Spermatophyta</taxon>
        <taxon>Magnoliopsida</taxon>
        <taxon>eudicotyledons</taxon>
        <taxon>Gunneridae</taxon>
        <taxon>Pentapetalae</taxon>
        <taxon>rosids</taxon>
        <taxon>fabids</taxon>
        <taxon>Rosales</taxon>
        <taxon>Rosaceae</taxon>
        <taxon>Rosoideae</taxon>
        <taxon>Rosoideae incertae sedis</taxon>
        <taxon>Rubus</taxon>
    </lineage>
</organism>
<dbReference type="PANTHER" id="PTHR46481">
    <property type="entry name" value="ZINC FINGER BED DOMAIN-CONTAINING PROTEIN 4"/>
    <property type="match status" value="1"/>
</dbReference>
<dbReference type="SMART" id="SM00614">
    <property type="entry name" value="ZnF_BED"/>
    <property type="match status" value="1"/>
</dbReference>
<dbReference type="SUPFAM" id="SSF140996">
    <property type="entry name" value="Hermes dimerisation domain"/>
    <property type="match status" value="1"/>
</dbReference>
<evidence type="ECO:0000256" key="5">
    <source>
        <dbReference type="ARBA" id="ARBA00023163"/>
    </source>
</evidence>
<dbReference type="Proteomes" id="UP001457282">
    <property type="component" value="Unassembled WGS sequence"/>
</dbReference>
<accession>A0AAW1Y1S9</accession>
<evidence type="ECO:0000256" key="2">
    <source>
        <dbReference type="ARBA" id="ARBA00022771"/>
    </source>
</evidence>
<dbReference type="GO" id="GO:0008270">
    <property type="term" value="F:zinc ion binding"/>
    <property type="evidence" value="ECO:0007669"/>
    <property type="project" value="UniProtKB-KW"/>
</dbReference>
<dbReference type="InterPro" id="IPR003656">
    <property type="entry name" value="Znf_BED"/>
</dbReference>
<evidence type="ECO:0000313" key="9">
    <source>
        <dbReference type="EMBL" id="KAK9943186.1"/>
    </source>
</evidence>
<keyword evidence="2 6" id="KW-0863">Zinc-finger</keyword>
<reference evidence="9 10" key="1">
    <citation type="journal article" date="2023" name="G3 (Bethesda)">
        <title>A chromosome-length genome assembly and annotation of blackberry (Rubus argutus, cv. 'Hillquist').</title>
        <authorList>
            <person name="Bruna T."/>
            <person name="Aryal R."/>
            <person name="Dudchenko O."/>
            <person name="Sargent D.J."/>
            <person name="Mead D."/>
            <person name="Buti M."/>
            <person name="Cavallini A."/>
            <person name="Hytonen T."/>
            <person name="Andres J."/>
            <person name="Pham M."/>
            <person name="Weisz D."/>
            <person name="Mascagni F."/>
            <person name="Usai G."/>
            <person name="Natali L."/>
            <person name="Bassil N."/>
            <person name="Fernandez G.E."/>
            <person name="Lomsadze A."/>
            <person name="Armour M."/>
            <person name="Olukolu B."/>
            <person name="Poorten T."/>
            <person name="Britton C."/>
            <person name="Davik J."/>
            <person name="Ashrafi H."/>
            <person name="Aiden E.L."/>
            <person name="Borodovsky M."/>
            <person name="Worthington M."/>
        </authorList>
    </citation>
    <scope>NUCLEOTIDE SEQUENCE [LARGE SCALE GENOMIC DNA]</scope>
    <source>
        <strain evidence="9">PI 553951</strain>
    </source>
</reference>
<keyword evidence="1" id="KW-0479">Metal-binding</keyword>
<dbReference type="AlphaFoldDB" id="A0AAW1Y1S9"/>
<dbReference type="SUPFAM" id="SSF53098">
    <property type="entry name" value="Ribonuclease H-like"/>
    <property type="match status" value="1"/>
</dbReference>
<dbReference type="SUPFAM" id="SSF57667">
    <property type="entry name" value="beta-beta-alpha zinc fingers"/>
    <property type="match status" value="1"/>
</dbReference>
<dbReference type="PANTHER" id="PTHR46481:SF2">
    <property type="entry name" value="BED-TYPE DOMAIN-CONTAINING PROTEIN"/>
    <property type="match status" value="1"/>
</dbReference>
<protein>
    <recommendedName>
        <fullName evidence="8">BED-type domain-containing protein</fullName>
    </recommendedName>
</protein>
<evidence type="ECO:0000256" key="7">
    <source>
        <dbReference type="SAM" id="MobiDB-lite"/>
    </source>
</evidence>
<keyword evidence="4" id="KW-0805">Transcription regulation</keyword>
<comment type="caution">
    <text evidence="9">The sequence shown here is derived from an EMBL/GenBank/DDBJ whole genome shotgun (WGS) entry which is preliminary data.</text>
</comment>
<evidence type="ECO:0000313" key="10">
    <source>
        <dbReference type="Proteomes" id="UP001457282"/>
    </source>
</evidence>
<dbReference type="GO" id="GO:0003677">
    <property type="term" value="F:DNA binding"/>
    <property type="evidence" value="ECO:0007669"/>
    <property type="project" value="InterPro"/>
</dbReference>
<dbReference type="InterPro" id="IPR012337">
    <property type="entry name" value="RNaseH-like_sf"/>
</dbReference>
<gene>
    <name evidence="9" type="ORF">M0R45_008804</name>
</gene>
<sequence>MEGVSQTPTDSSIGTTPGSTVEGAGALVLVTQPTQGTPVPPSHAQTPVPPASAEAVDDFATKRKNKSEAWDHFIKLKNADGSVMHKPRAKCKYCPQTYACHSKANGTSAMRTDMLYQCRKSPVYIPAKKQRYLAFDSAENGGHMVSIAFDQDTCRFACARMIIRDELPFSHVEGQSFIDFMRVAQPKFKPPSRRTIARDILILYGSEKERIREFVGRKSQRVSLTTDTWTSIQNINYMVLTAHFIDDNWTLQKRILNFIVIPDHKGNTIGKLVESCLINWGIEKVFAIVVDNASPNQVALDYMKEKIGNWGQLVVKGSFLHLRCCCHILNLIVRDGMEELDSSIEAIRNCVKFIRSSPARLEKFRKCVAKEKIDGKGGIVPLDVCTRWNSTYFMLDIAVKFKKAFIRLEDEDQQFQNYFQERVGGKLRDGPPRNEDWDKAASLVRFLKIFYDATLQFSGTKVVTANQPLLWMCTIVGELE</sequence>
<feature type="region of interest" description="Disordered" evidence="7">
    <location>
        <begin position="1"/>
        <end position="54"/>
    </location>
</feature>
<evidence type="ECO:0000256" key="4">
    <source>
        <dbReference type="ARBA" id="ARBA00023015"/>
    </source>
</evidence>
<evidence type="ECO:0000256" key="6">
    <source>
        <dbReference type="PROSITE-ProRule" id="PRU00027"/>
    </source>
</evidence>
<feature type="compositionally biased region" description="Polar residues" evidence="7">
    <location>
        <begin position="1"/>
        <end position="19"/>
    </location>
</feature>
<keyword evidence="10" id="KW-1185">Reference proteome</keyword>
<dbReference type="InterPro" id="IPR052035">
    <property type="entry name" value="ZnF_BED_domain_contain"/>
</dbReference>